<dbReference type="RefSeq" id="WP_010884292.1">
    <property type="nucleotide sequence ID" value="NZ_DUJN01000007.1"/>
</dbReference>
<dbReference type="SMART" id="SM00028">
    <property type="entry name" value="TPR"/>
    <property type="match status" value="2"/>
</dbReference>
<dbReference type="InterPro" id="IPR026000">
    <property type="entry name" value="Apc5_dom"/>
</dbReference>
<evidence type="ECO:0000256" key="2">
    <source>
        <dbReference type="SAM" id="Coils"/>
    </source>
</evidence>
<feature type="domain" description="Anaphase-promoting complex subunit 5" evidence="3">
    <location>
        <begin position="39"/>
        <end position="64"/>
    </location>
</feature>
<protein>
    <submittedName>
        <fullName evidence="4">Tetratricopeptide repeat protein</fullName>
    </submittedName>
</protein>
<gene>
    <name evidence="4" type="ORF">HA331_07000</name>
</gene>
<keyword evidence="2" id="KW-0175">Coiled coil</keyword>
<dbReference type="Proteomes" id="UP000617544">
    <property type="component" value="Unassembled WGS sequence"/>
</dbReference>
<dbReference type="Gene3D" id="1.25.40.10">
    <property type="entry name" value="Tetratricopeptide repeat domain"/>
    <property type="match status" value="1"/>
</dbReference>
<dbReference type="SUPFAM" id="SSF48452">
    <property type="entry name" value="TPR-like"/>
    <property type="match status" value="1"/>
</dbReference>
<accession>A0A832WKP2</accession>
<feature type="coiled-coil region" evidence="2">
    <location>
        <begin position="127"/>
        <end position="154"/>
    </location>
</feature>
<comment type="caution">
    <text evidence="4">The sequence shown here is derived from an EMBL/GenBank/DDBJ whole genome shotgun (WGS) entry which is preliminary data.</text>
</comment>
<dbReference type="OMA" id="YYYAEFF"/>
<evidence type="ECO:0000256" key="1">
    <source>
        <dbReference type="PROSITE-ProRule" id="PRU00339"/>
    </source>
</evidence>
<dbReference type="PROSITE" id="PS50005">
    <property type="entry name" value="TPR"/>
    <property type="match status" value="1"/>
</dbReference>
<dbReference type="InterPro" id="IPR011990">
    <property type="entry name" value="TPR-like_helical_dom_sf"/>
</dbReference>
<proteinExistence type="predicted"/>
<dbReference type="EMBL" id="DUJN01000007">
    <property type="protein sequence ID" value="HII61474.1"/>
    <property type="molecule type" value="Genomic_DNA"/>
</dbReference>
<evidence type="ECO:0000313" key="4">
    <source>
        <dbReference type="EMBL" id="HII61474.1"/>
    </source>
</evidence>
<feature type="repeat" description="TPR" evidence="1">
    <location>
        <begin position="121"/>
        <end position="154"/>
    </location>
</feature>
<keyword evidence="1" id="KW-0802">TPR repeat</keyword>
<name>A0A832WKP2_PYRHR</name>
<organism evidence="4 5">
    <name type="scientific">Pyrococcus horikoshii</name>
    <dbReference type="NCBI Taxonomy" id="53953"/>
    <lineage>
        <taxon>Archaea</taxon>
        <taxon>Methanobacteriati</taxon>
        <taxon>Methanobacteriota</taxon>
        <taxon>Thermococci</taxon>
        <taxon>Thermococcales</taxon>
        <taxon>Thermococcaceae</taxon>
        <taxon>Pyrococcus</taxon>
    </lineage>
</organism>
<dbReference type="GeneID" id="1444074"/>
<reference evidence="4" key="1">
    <citation type="journal article" date="2020" name="bioRxiv">
        <title>A rank-normalized archaeal taxonomy based on genome phylogeny resolves widespread incomplete and uneven classifications.</title>
        <authorList>
            <person name="Rinke C."/>
            <person name="Chuvochina M."/>
            <person name="Mussig A.J."/>
            <person name="Chaumeil P.-A."/>
            <person name="Waite D.W."/>
            <person name="Whitman W.B."/>
            <person name="Parks D.H."/>
            <person name="Hugenholtz P."/>
        </authorList>
    </citation>
    <scope>NUCLEOTIDE SEQUENCE</scope>
    <source>
        <strain evidence="4">UBA8834</strain>
    </source>
</reference>
<dbReference type="Pfam" id="PF12862">
    <property type="entry name" value="ANAPC5"/>
    <property type="match status" value="1"/>
</dbReference>
<evidence type="ECO:0000259" key="3">
    <source>
        <dbReference type="Pfam" id="PF12862"/>
    </source>
</evidence>
<dbReference type="Pfam" id="PF13181">
    <property type="entry name" value="TPR_8"/>
    <property type="match status" value="2"/>
</dbReference>
<dbReference type="AlphaFoldDB" id="A0A832WKP2"/>
<evidence type="ECO:0000313" key="5">
    <source>
        <dbReference type="Proteomes" id="UP000617544"/>
    </source>
</evidence>
<dbReference type="InterPro" id="IPR019734">
    <property type="entry name" value="TPR_rpt"/>
</dbReference>
<sequence>MEAEEIIGLLKKGDLEKAKDALSKEIDNLSDEELKEILEVAESVAKEKEDIELLKLVVYYYAEFFGIDKLEEFEGIAKEKGYEGLMHLADLYSLLGYPEKALDIYRELLKTDLIKEKEHIGEIYYGIATIHDELQEYDKALEAINEAVKAFKESNNVEKLHQAEVYRAYITFENGDRDKAKEILAGLLPHVTNREIKAQIHLVFKEIFEDEENYEAAIQESLYSLIEGIDTEVFDLAFDGLIDLIWELILEDKFEEIYKSMPMFKVAIPSLKDFFEGVRRIAMYREGKIGREEVSEILMKVKDERLVSILEFLGEAEV</sequence>